<evidence type="ECO:0000256" key="2">
    <source>
        <dbReference type="ARBA" id="ARBA00007265"/>
    </source>
</evidence>
<evidence type="ECO:0000313" key="11">
    <source>
        <dbReference type="EMBL" id="MBB6482398.1"/>
    </source>
</evidence>
<keyword evidence="12" id="KW-1185">Reference proteome</keyword>
<keyword evidence="3" id="KW-0819">tRNA processing</keyword>
<gene>
    <name evidence="11" type="ORF">HNR50_004091</name>
</gene>
<dbReference type="Gene3D" id="3.90.1640.10">
    <property type="entry name" value="inorganic pyrophosphatase (n-terminal core)"/>
    <property type="match status" value="1"/>
</dbReference>
<dbReference type="SMART" id="SM00116">
    <property type="entry name" value="CBS"/>
    <property type="match status" value="2"/>
</dbReference>
<dbReference type="GO" id="GO:0046872">
    <property type="term" value="F:metal ion binding"/>
    <property type="evidence" value="ECO:0007669"/>
    <property type="project" value="UniProtKB-KW"/>
</dbReference>
<evidence type="ECO:0000313" key="12">
    <source>
        <dbReference type="Proteomes" id="UP000587760"/>
    </source>
</evidence>
<dbReference type="GO" id="GO:0004810">
    <property type="term" value="F:CCA tRNA nucleotidyltransferase activity"/>
    <property type="evidence" value="ECO:0007669"/>
    <property type="project" value="UniProtKB-EC"/>
</dbReference>
<dbReference type="SUPFAM" id="SSF64182">
    <property type="entry name" value="DHH phosphoesterases"/>
    <property type="match status" value="1"/>
</dbReference>
<evidence type="ECO:0000259" key="10">
    <source>
        <dbReference type="PROSITE" id="PS51371"/>
    </source>
</evidence>
<name>A0A841RIP6_9SPIO</name>
<comment type="caution">
    <text evidence="11">The sequence shown here is derived from an EMBL/GenBank/DDBJ whole genome shotgun (WGS) entry which is preliminary data.</text>
</comment>
<dbReference type="PANTHER" id="PTHR47788:SF1">
    <property type="entry name" value="A-ADDING TRNA NUCLEOTIDYLTRANSFERASE"/>
    <property type="match status" value="1"/>
</dbReference>
<dbReference type="InterPro" id="IPR038763">
    <property type="entry name" value="DHH_sf"/>
</dbReference>
<comment type="similarity">
    <text evidence="2">Belongs to the tRNA nucleotidyltransferase/poly(A) polymerase family.</text>
</comment>
<dbReference type="PROSITE" id="PS51371">
    <property type="entry name" value="CBS"/>
    <property type="match status" value="2"/>
</dbReference>
<dbReference type="EC" id="2.7.7.72" evidence="11"/>
<evidence type="ECO:0000256" key="8">
    <source>
        <dbReference type="ARBA" id="ARBA00022884"/>
    </source>
</evidence>
<dbReference type="InterPro" id="IPR052390">
    <property type="entry name" value="tRNA_nt/polyA_polymerase"/>
</dbReference>
<dbReference type="GO" id="GO:0003723">
    <property type="term" value="F:RNA binding"/>
    <property type="evidence" value="ECO:0007669"/>
    <property type="project" value="UniProtKB-KW"/>
</dbReference>
<evidence type="ECO:0000256" key="7">
    <source>
        <dbReference type="ARBA" id="ARBA00022842"/>
    </source>
</evidence>
<feature type="domain" description="CBS" evidence="10">
    <location>
        <begin position="317"/>
        <end position="375"/>
    </location>
</feature>
<feature type="domain" description="CBS" evidence="10">
    <location>
        <begin position="380"/>
        <end position="435"/>
    </location>
</feature>
<dbReference type="RefSeq" id="WP_184748634.1">
    <property type="nucleotide sequence ID" value="NZ_JACHGJ010000011.1"/>
</dbReference>
<dbReference type="EC" id="3.1.3.-" evidence="11"/>
<comment type="cofactor">
    <cofactor evidence="1">
        <name>Mg(2+)</name>
        <dbReference type="ChEBI" id="CHEBI:18420"/>
    </cofactor>
</comment>
<dbReference type="EMBL" id="JACHGJ010000011">
    <property type="protein sequence ID" value="MBB6482398.1"/>
    <property type="molecule type" value="Genomic_DNA"/>
</dbReference>
<dbReference type="Gene3D" id="3.10.580.10">
    <property type="entry name" value="CBS-domain"/>
    <property type="match status" value="1"/>
</dbReference>
<evidence type="ECO:0000256" key="3">
    <source>
        <dbReference type="ARBA" id="ARBA00022694"/>
    </source>
</evidence>
<keyword evidence="7" id="KW-0460">Magnesium</keyword>
<dbReference type="GO" id="GO:0000166">
    <property type="term" value="F:nucleotide binding"/>
    <property type="evidence" value="ECO:0007669"/>
    <property type="project" value="UniProtKB-KW"/>
</dbReference>
<reference evidence="11 12" key="1">
    <citation type="submission" date="2020-08" db="EMBL/GenBank/DDBJ databases">
        <title>Genomic Encyclopedia of Type Strains, Phase IV (KMG-IV): sequencing the most valuable type-strain genomes for metagenomic binning, comparative biology and taxonomic classification.</title>
        <authorList>
            <person name="Goeker M."/>
        </authorList>
    </citation>
    <scope>NUCLEOTIDE SEQUENCE [LARGE SCALE GENOMIC DNA]</scope>
    <source>
        <strain evidence="11 12">DSM 2461</strain>
    </source>
</reference>
<dbReference type="PANTHER" id="PTHR47788">
    <property type="entry name" value="POLYA POLYMERASE"/>
    <property type="match status" value="1"/>
</dbReference>
<proteinExistence type="inferred from homology"/>
<evidence type="ECO:0000256" key="4">
    <source>
        <dbReference type="ARBA" id="ARBA00022695"/>
    </source>
</evidence>
<evidence type="ECO:0000256" key="9">
    <source>
        <dbReference type="PROSITE-ProRule" id="PRU00703"/>
    </source>
</evidence>
<dbReference type="GO" id="GO:0008033">
    <property type="term" value="P:tRNA processing"/>
    <property type="evidence" value="ECO:0007669"/>
    <property type="project" value="UniProtKB-KW"/>
</dbReference>
<evidence type="ECO:0000256" key="5">
    <source>
        <dbReference type="ARBA" id="ARBA00022723"/>
    </source>
</evidence>
<keyword evidence="9" id="KW-0129">CBS domain</keyword>
<sequence>MNILLGHTNMDLDCIGSIVMARYLYPDYVPVKSRLIHPVANNLYNLYQNHLGFINPIELENEQVDHVVVFDTRSRKRIREYFDRLGADWQGKIDIYDHHVNDSMDIPGAELNECVYGSNTSFICEKVMEKGSVIHPDDATIALCGIFADTGNFTHQNVCAQDFAAAAWLMEMGANKSIAMKFLSKLSEEYQVTLFHQVLNNITIRNIHGHSVAIVYMELESQVNGMAAVIEKAFEIEHCDAIFGIFCFCDSENSLIIGRSRKEKIDMVSILGDWGGGGHTRAGSALLKKRFGTTVKDEFLLHLESMLLPAIKARDLMTAEVLTINENKTVLECSLYLEEISHTGVPVENDAGQLCGMITLRDISKARKVDQMHSRIKGYMTKKVFSCHPDASVRKIESLFNQHHVGHLPVVDEEMKILGIVTRRDYLDFLENIKG</sequence>
<evidence type="ECO:0000256" key="1">
    <source>
        <dbReference type="ARBA" id="ARBA00001946"/>
    </source>
</evidence>
<dbReference type="InterPro" id="IPR000644">
    <property type="entry name" value="CBS_dom"/>
</dbReference>
<protein>
    <submittedName>
        <fullName evidence="11">tRNA nucleotidyltransferase (CCA-adding enzyme)</fullName>
        <ecNumber evidence="11">2.7.7.72</ecNumber>
        <ecNumber evidence="11">3.1.3.-</ecNumber>
        <ecNumber evidence="11">3.1.4.-</ecNumber>
    </submittedName>
</protein>
<dbReference type="AlphaFoldDB" id="A0A841RIP6"/>
<keyword evidence="8" id="KW-0694">RNA-binding</keyword>
<keyword evidence="11" id="KW-0378">Hydrolase</keyword>
<keyword evidence="11" id="KW-0808">Transferase</keyword>
<dbReference type="Pfam" id="PF00571">
    <property type="entry name" value="CBS"/>
    <property type="match status" value="2"/>
</dbReference>
<dbReference type="SUPFAM" id="SSF54631">
    <property type="entry name" value="CBS-domain pair"/>
    <property type="match status" value="1"/>
</dbReference>
<keyword evidence="6" id="KW-0547">Nucleotide-binding</keyword>
<keyword evidence="5" id="KW-0479">Metal-binding</keyword>
<accession>A0A841RIP6</accession>
<organism evidence="11 12">
    <name type="scientific">Spirochaeta isovalerica</name>
    <dbReference type="NCBI Taxonomy" id="150"/>
    <lineage>
        <taxon>Bacteria</taxon>
        <taxon>Pseudomonadati</taxon>
        <taxon>Spirochaetota</taxon>
        <taxon>Spirochaetia</taxon>
        <taxon>Spirochaetales</taxon>
        <taxon>Spirochaetaceae</taxon>
        <taxon>Spirochaeta</taxon>
    </lineage>
</organism>
<dbReference type="InterPro" id="IPR046342">
    <property type="entry name" value="CBS_dom_sf"/>
</dbReference>
<evidence type="ECO:0000256" key="6">
    <source>
        <dbReference type="ARBA" id="ARBA00022741"/>
    </source>
</evidence>
<dbReference type="Proteomes" id="UP000587760">
    <property type="component" value="Unassembled WGS sequence"/>
</dbReference>
<keyword evidence="4 11" id="KW-0548">Nucleotidyltransferase</keyword>
<dbReference type="EC" id="3.1.4.-" evidence="11"/>
<dbReference type="GO" id="GO:0016787">
    <property type="term" value="F:hydrolase activity"/>
    <property type="evidence" value="ECO:0007669"/>
    <property type="project" value="UniProtKB-KW"/>
</dbReference>
<dbReference type="Gene3D" id="3.10.310.30">
    <property type="match status" value="1"/>
</dbReference>